<dbReference type="InterPro" id="IPR011993">
    <property type="entry name" value="PH-like_dom_sf"/>
</dbReference>
<dbReference type="PROSITE" id="PS50003">
    <property type="entry name" value="PH_DOMAIN"/>
    <property type="match status" value="1"/>
</dbReference>
<organism evidence="4 5">
    <name type="scientific">Tetraodon nigroviridis</name>
    <name type="common">Spotted green pufferfish</name>
    <name type="synonym">Chelonodon nigroviridis</name>
    <dbReference type="NCBI Taxonomy" id="99883"/>
    <lineage>
        <taxon>Eukaryota</taxon>
        <taxon>Metazoa</taxon>
        <taxon>Chordata</taxon>
        <taxon>Craniata</taxon>
        <taxon>Vertebrata</taxon>
        <taxon>Euteleostomi</taxon>
        <taxon>Actinopterygii</taxon>
        <taxon>Neopterygii</taxon>
        <taxon>Teleostei</taxon>
        <taxon>Neoteleostei</taxon>
        <taxon>Acanthomorphata</taxon>
        <taxon>Eupercaria</taxon>
        <taxon>Tetraodontiformes</taxon>
        <taxon>Tetradontoidea</taxon>
        <taxon>Tetraodontidae</taxon>
        <taxon>Tetraodon</taxon>
    </lineage>
</organism>
<dbReference type="CDD" id="cd13165">
    <property type="entry name" value="PTB_DOK7"/>
    <property type="match status" value="1"/>
</dbReference>
<dbReference type="OMA" id="FWVEPSA"/>
<dbReference type="InterPro" id="IPR037748">
    <property type="entry name" value="Dok-7_PTB"/>
</dbReference>
<dbReference type="GO" id="GO:0019901">
    <property type="term" value="F:protein kinase binding"/>
    <property type="evidence" value="ECO:0007669"/>
    <property type="project" value="InterPro"/>
</dbReference>
<feature type="region of interest" description="Disordered" evidence="1">
    <location>
        <begin position="255"/>
        <end position="282"/>
    </location>
</feature>
<reference evidence="4" key="3">
    <citation type="submission" date="2025-09" db="UniProtKB">
        <authorList>
            <consortium name="Ensembl"/>
        </authorList>
    </citation>
    <scope>IDENTIFICATION</scope>
</reference>
<dbReference type="InterPro" id="IPR001849">
    <property type="entry name" value="PH_domain"/>
</dbReference>
<dbReference type="GO" id="GO:0007528">
    <property type="term" value="P:neuromuscular junction development"/>
    <property type="evidence" value="ECO:0007669"/>
    <property type="project" value="TreeGrafter"/>
</dbReference>
<name>H3D3C2_TETNG</name>
<dbReference type="GeneTree" id="ENSGT00390000015386"/>
<dbReference type="PANTHER" id="PTHR21636:SF2">
    <property type="entry name" value="PROTEIN DOK-7"/>
    <property type="match status" value="1"/>
</dbReference>
<dbReference type="PROSITE" id="PS51064">
    <property type="entry name" value="IRS_PTB"/>
    <property type="match status" value="1"/>
</dbReference>
<feature type="compositionally biased region" description="Low complexity" evidence="1">
    <location>
        <begin position="255"/>
        <end position="278"/>
    </location>
</feature>
<feature type="region of interest" description="Disordered" evidence="1">
    <location>
        <begin position="313"/>
        <end position="428"/>
    </location>
</feature>
<protein>
    <submittedName>
        <fullName evidence="4">Docking protein 7</fullName>
    </submittedName>
</protein>
<dbReference type="Pfam" id="PF02174">
    <property type="entry name" value="IRS"/>
    <property type="match status" value="1"/>
</dbReference>
<dbReference type="InterPro" id="IPR002404">
    <property type="entry name" value="IRS_PTB"/>
</dbReference>
<feature type="compositionally biased region" description="Polar residues" evidence="1">
    <location>
        <begin position="392"/>
        <end position="401"/>
    </location>
</feature>
<dbReference type="SUPFAM" id="SSF50729">
    <property type="entry name" value="PH domain-like"/>
    <property type="match status" value="2"/>
</dbReference>
<evidence type="ECO:0000259" key="2">
    <source>
        <dbReference type="PROSITE" id="PS50003"/>
    </source>
</evidence>
<dbReference type="STRING" id="99883.ENSTNIP00000015010"/>
<dbReference type="InParanoid" id="H3D3C2"/>
<dbReference type="InterPro" id="IPR037746">
    <property type="entry name" value="Dok-7"/>
</dbReference>
<feature type="compositionally biased region" description="Low complexity" evidence="1">
    <location>
        <begin position="341"/>
        <end position="363"/>
    </location>
</feature>
<dbReference type="AlphaFoldDB" id="H3D3C2"/>
<feature type="domain" description="IRS-type PTB" evidence="3">
    <location>
        <begin position="108"/>
        <end position="213"/>
    </location>
</feature>
<reference evidence="4" key="2">
    <citation type="submission" date="2025-08" db="UniProtKB">
        <authorList>
            <consortium name="Ensembl"/>
        </authorList>
    </citation>
    <scope>IDENTIFICATION</scope>
</reference>
<evidence type="ECO:0000313" key="4">
    <source>
        <dbReference type="Ensembl" id="ENSTNIP00000015010.1"/>
    </source>
</evidence>
<evidence type="ECO:0000259" key="3">
    <source>
        <dbReference type="PROSITE" id="PS51064"/>
    </source>
</evidence>
<accession>H3D3C2</accession>
<evidence type="ECO:0000256" key="1">
    <source>
        <dbReference type="SAM" id="MobiDB-lite"/>
    </source>
</evidence>
<reference evidence="5" key="1">
    <citation type="journal article" date="2004" name="Nature">
        <title>Genome duplication in the teleost fish Tetraodon nigroviridis reveals the early vertebrate proto-karyotype.</title>
        <authorList>
            <person name="Jaillon O."/>
            <person name="Aury J.-M."/>
            <person name="Brunet F."/>
            <person name="Petit J.-L."/>
            <person name="Stange-Thomann N."/>
            <person name="Mauceli E."/>
            <person name="Bouneau L."/>
            <person name="Fischer C."/>
            <person name="Ozouf-Costaz C."/>
            <person name="Bernot A."/>
            <person name="Nicaud S."/>
            <person name="Jaffe D."/>
            <person name="Fisher S."/>
            <person name="Lutfalla G."/>
            <person name="Dossat C."/>
            <person name="Segurens B."/>
            <person name="Dasilva C."/>
            <person name="Salanoubat M."/>
            <person name="Levy M."/>
            <person name="Boudet N."/>
            <person name="Castellano S."/>
            <person name="Anthouard V."/>
            <person name="Jubin C."/>
            <person name="Castelli V."/>
            <person name="Katinka M."/>
            <person name="Vacherie B."/>
            <person name="Biemont C."/>
            <person name="Skalli Z."/>
            <person name="Cattolico L."/>
            <person name="Poulain J."/>
            <person name="De Berardinis V."/>
            <person name="Cruaud C."/>
            <person name="Duprat S."/>
            <person name="Brottier P."/>
            <person name="Coutanceau J.-P."/>
            <person name="Gouzy J."/>
            <person name="Parra G."/>
            <person name="Lardier G."/>
            <person name="Chapple C."/>
            <person name="McKernan K.J."/>
            <person name="McEwan P."/>
            <person name="Bosak S."/>
            <person name="Kellis M."/>
            <person name="Volff J.-N."/>
            <person name="Guigo R."/>
            <person name="Zody M.C."/>
            <person name="Mesirov J."/>
            <person name="Lindblad-Toh K."/>
            <person name="Birren B."/>
            <person name="Nusbaum C."/>
            <person name="Kahn D."/>
            <person name="Robinson-Rechavi M."/>
            <person name="Laudet V."/>
            <person name="Schachter V."/>
            <person name="Quetier F."/>
            <person name="Saurin W."/>
            <person name="Scarpelli C."/>
            <person name="Wincker P."/>
            <person name="Lander E.S."/>
            <person name="Weissenbach J."/>
            <person name="Roest Crollius H."/>
        </authorList>
    </citation>
    <scope>NUCLEOTIDE SEQUENCE [LARGE SCALE GENOMIC DNA]</scope>
</reference>
<keyword evidence="5" id="KW-1185">Reference proteome</keyword>
<dbReference type="SMART" id="SM01244">
    <property type="entry name" value="IRS"/>
    <property type="match status" value="1"/>
</dbReference>
<dbReference type="Ensembl" id="ENSTNIT00000015212.1">
    <property type="protein sequence ID" value="ENSTNIP00000015010.1"/>
    <property type="gene ID" value="ENSTNIG00000012048.1"/>
</dbReference>
<dbReference type="PANTHER" id="PTHR21636">
    <property type="entry name" value="PROTEIN DOK-7"/>
    <property type="match status" value="1"/>
</dbReference>
<proteinExistence type="predicted"/>
<dbReference type="HOGENOM" id="CLU_024931_0_0_1"/>
<evidence type="ECO:0000313" key="5">
    <source>
        <dbReference type="Proteomes" id="UP000007303"/>
    </source>
</evidence>
<dbReference type="Proteomes" id="UP000007303">
    <property type="component" value="Unassembled WGS sequence"/>
</dbReference>
<dbReference type="Gene3D" id="2.30.29.30">
    <property type="entry name" value="Pleckstrin-homology domain (PH domain)/Phosphotyrosine-binding domain (PTB)"/>
    <property type="match status" value="2"/>
</dbReference>
<feature type="domain" description="PH" evidence="2">
    <location>
        <begin position="4"/>
        <end position="112"/>
    </location>
</feature>
<sequence length="428" mass="45960">MTDTVVAEGQVKFRDGKKWKTRWVVLRKPSPVADCLLLLVYKEKKKGKDKGGSRKERLNMTLEGICGVEPGLGYDGVSYSLSILCLAHTLVLGFSSRDALLAWDARLRYSLGEVHRFSVGVEPGTKLEGGPASLHLCNNLLVLTRGVPPVTIGHWKMSALRRYGAVPNGFVFEGGTRCGYWAGVFFLSCSEGERISFLLDCMVRGVSPSRAPHGLRPALPDLGGDQASAEERIAREASDLEKRLSRLSQCTSTYSCSTSVAGDDQSSISSSSSSQSEVSGGGRPLFWVEPSARLHLSNETASSSSTLKALTASDHRLSSQPQLQLRPRGLNDSGRQSSLDSGIGIAAGSQSSYSGSFSSYTGSLDTSSQGGSEEFGSVASLPPTSEPDHRSSAATPCLWNSRSRHGDEHQTPSLLRLLGYDTPRRALQ</sequence>